<organism evidence="1 2">
    <name type="scientific">Dehalobacter restrictus</name>
    <dbReference type="NCBI Taxonomy" id="55583"/>
    <lineage>
        <taxon>Bacteria</taxon>
        <taxon>Bacillati</taxon>
        <taxon>Bacillota</taxon>
        <taxon>Clostridia</taxon>
        <taxon>Eubacteriales</taxon>
        <taxon>Desulfitobacteriaceae</taxon>
        <taxon>Dehalobacter</taxon>
    </lineage>
</organism>
<dbReference type="Proteomes" id="UP000430508">
    <property type="component" value="Chromosome"/>
</dbReference>
<dbReference type="EMBL" id="CP046996">
    <property type="protein sequence ID" value="QHA00604.1"/>
    <property type="molecule type" value="Genomic_DNA"/>
</dbReference>
<gene>
    <name evidence="1" type="ORF">GQ588_08150</name>
</gene>
<protein>
    <submittedName>
        <fullName evidence="1">Uncharacterized protein</fullName>
    </submittedName>
</protein>
<sequence length="158" mass="16565">MQLQHNKVATPFYASASTSSTILMNMGVGEAVVTEKVATGSFRKGIAGKVGSGIIEGYVIDNNMAVVRNSATNIYARYALTAWSSPSKTSTVGADIPAGARLKAAGGSYDVDALHAFNNGAMVHISGYYSGSTFIARNCYVNTNWASGSTGSYYVYFG</sequence>
<proteinExistence type="predicted"/>
<evidence type="ECO:0000313" key="2">
    <source>
        <dbReference type="Proteomes" id="UP000430508"/>
    </source>
</evidence>
<evidence type="ECO:0000313" key="1">
    <source>
        <dbReference type="EMBL" id="QHA00604.1"/>
    </source>
</evidence>
<name>A0A857DH21_9FIRM</name>
<reference evidence="1 2" key="1">
    <citation type="submission" date="2019-12" db="EMBL/GenBank/DDBJ databases">
        <title>Sequence classification of anaerobic respiratory reductive dehalogenases: First we see many, then we see few.</title>
        <authorList>
            <person name="Molenda O."/>
            <person name="Puentes Jacome L.A."/>
            <person name="Cao X."/>
            <person name="Nesbo C.L."/>
            <person name="Tang S."/>
            <person name="Morson N."/>
            <person name="Patron J."/>
            <person name="Lomheim L."/>
            <person name="Wishart D.S."/>
            <person name="Edwards E.A."/>
        </authorList>
    </citation>
    <scope>NUCLEOTIDE SEQUENCE [LARGE SCALE GENOMIC DNA]</scope>
    <source>
        <strain evidence="1 2">12DCA</strain>
    </source>
</reference>
<dbReference type="AlphaFoldDB" id="A0A857DH21"/>
<dbReference type="RefSeq" id="WP_019226114.1">
    <property type="nucleotide sequence ID" value="NZ_CP046996.1"/>
</dbReference>
<accession>A0A857DH21</accession>